<dbReference type="Pfam" id="PF02882">
    <property type="entry name" value="THF_DHG_CYH_C"/>
    <property type="match status" value="1"/>
</dbReference>
<comment type="catalytic activity">
    <reaction evidence="11 12">
        <text>(6R)-5,10-methenyltetrahydrofolate + H2O = (6R)-10-formyltetrahydrofolate + H(+)</text>
        <dbReference type="Rhea" id="RHEA:23700"/>
        <dbReference type="ChEBI" id="CHEBI:15377"/>
        <dbReference type="ChEBI" id="CHEBI:15378"/>
        <dbReference type="ChEBI" id="CHEBI:57455"/>
        <dbReference type="ChEBI" id="CHEBI:195366"/>
        <dbReference type="EC" id="3.5.4.9"/>
    </reaction>
</comment>
<reference evidence="15 16" key="1">
    <citation type="submission" date="2016-10" db="EMBL/GenBank/DDBJ databases">
        <authorList>
            <person name="de Groot N.N."/>
        </authorList>
    </citation>
    <scope>NUCLEOTIDE SEQUENCE [LARGE SCALE GENOMIC DNA]</scope>
    <source>
        <strain evidence="15 16">CGMCC 1.3442</strain>
    </source>
</reference>
<dbReference type="GO" id="GO:0004477">
    <property type="term" value="F:methenyltetrahydrofolate cyclohydrolase activity"/>
    <property type="evidence" value="ECO:0007669"/>
    <property type="project" value="UniProtKB-UniRule"/>
</dbReference>
<gene>
    <name evidence="12" type="primary">folD</name>
    <name evidence="15" type="ORF">SAMN05216498_1568</name>
</gene>
<evidence type="ECO:0000256" key="11">
    <source>
        <dbReference type="ARBA" id="ARBA00036357"/>
    </source>
</evidence>
<dbReference type="GO" id="GO:0000105">
    <property type="term" value="P:L-histidine biosynthetic process"/>
    <property type="evidence" value="ECO:0007669"/>
    <property type="project" value="UniProtKB-KW"/>
</dbReference>
<evidence type="ECO:0000259" key="13">
    <source>
        <dbReference type="Pfam" id="PF00763"/>
    </source>
</evidence>
<evidence type="ECO:0000256" key="2">
    <source>
        <dbReference type="ARBA" id="ARBA00022563"/>
    </source>
</evidence>
<dbReference type="GO" id="GO:0009086">
    <property type="term" value="P:methionine biosynthetic process"/>
    <property type="evidence" value="ECO:0007669"/>
    <property type="project" value="UniProtKB-KW"/>
</dbReference>
<dbReference type="PRINTS" id="PR00085">
    <property type="entry name" value="THFDHDRGNASE"/>
</dbReference>
<dbReference type="GO" id="GO:0004488">
    <property type="term" value="F:methylenetetrahydrofolate dehydrogenase (NADP+) activity"/>
    <property type="evidence" value="ECO:0007669"/>
    <property type="project" value="UniProtKB-UniRule"/>
</dbReference>
<evidence type="ECO:0000256" key="12">
    <source>
        <dbReference type="HAMAP-Rule" id="MF_01576"/>
    </source>
</evidence>
<dbReference type="InterPro" id="IPR020867">
    <property type="entry name" value="THF_DH/CycHdrlase_CS"/>
</dbReference>
<dbReference type="GO" id="GO:0005829">
    <property type="term" value="C:cytosol"/>
    <property type="evidence" value="ECO:0007669"/>
    <property type="project" value="TreeGrafter"/>
</dbReference>
<dbReference type="GO" id="GO:0035999">
    <property type="term" value="P:tetrahydrofolate interconversion"/>
    <property type="evidence" value="ECO:0007669"/>
    <property type="project" value="UniProtKB-UniRule"/>
</dbReference>
<dbReference type="UniPathway" id="UPA00193"/>
<keyword evidence="3 12" id="KW-0028">Amino-acid biosynthesis</keyword>
<dbReference type="PROSITE" id="PS00767">
    <property type="entry name" value="THF_DHG_CYH_2"/>
    <property type="match status" value="1"/>
</dbReference>
<protein>
    <recommendedName>
        <fullName evidence="12">Bifunctional protein FolD</fullName>
    </recommendedName>
    <domain>
        <recommendedName>
            <fullName evidence="12">Methylenetetrahydrofolate dehydrogenase</fullName>
            <ecNumber evidence="12">1.5.1.5</ecNumber>
        </recommendedName>
    </domain>
    <domain>
        <recommendedName>
            <fullName evidence="12">Methenyltetrahydrofolate cyclohydrolase</fullName>
            <ecNumber evidence="12">3.5.4.9</ecNumber>
        </recommendedName>
    </domain>
</protein>
<keyword evidence="8 12" id="KW-0368">Histidine biosynthesis</keyword>
<dbReference type="HAMAP" id="MF_01576">
    <property type="entry name" value="THF_DHG_CYH"/>
    <property type="match status" value="1"/>
</dbReference>
<evidence type="ECO:0000313" key="16">
    <source>
        <dbReference type="Proteomes" id="UP000199334"/>
    </source>
</evidence>
<keyword evidence="10 12" id="KW-0511">Multifunctional enzyme</keyword>
<evidence type="ECO:0000256" key="10">
    <source>
        <dbReference type="ARBA" id="ARBA00023268"/>
    </source>
</evidence>
<comment type="catalytic activity">
    <reaction evidence="12">
        <text>(6R)-5,10-methylene-5,6,7,8-tetrahydrofolate + NADP(+) = (6R)-5,10-methenyltetrahydrofolate + NADPH</text>
        <dbReference type="Rhea" id="RHEA:22812"/>
        <dbReference type="ChEBI" id="CHEBI:15636"/>
        <dbReference type="ChEBI" id="CHEBI:57455"/>
        <dbReference type="ChEBI" id="CHEBI:57783"/>
        <dbReference type="ChEBI" id="CHEBI:58349"/>
        <dbReference type="EC" id="1.5.1.5"/>
    </reaction>
</comment>
<evidence type="ECO:0000259" key="14">
    <source>
        <dbReference type="Pfam" id="PF02882"/>
    </source>
</evidence>
<dbReference type="Gene3D" id="3.40.50.720">
    <property type="entry name" value="NAD(P)-binding Rossmann-like Domain"/>
    <property type="match status" value="1"/>
</dbReference>
<keyword evidence="6 12" id="KW-0521">NADP</keyword>
<evidence type="ECO:0000256" key="3">
    <source>
        <dbReference type="ARBA" id="ARBA00022605"/>
    </source>
</evidence>
<dbReference type="OrthoDB" id="9803580at2"/>
<comment type="subunit">
    <text evidence="12">Homodimer.</text>
</comment>
<dbReference type="NCBIfam" id="NF010783">
    <property type="entry name" value="PRK14186.1"/>
    <property type="match status" value="1"/>
</dbReference>
<evidence type="ECO:0000256" key="5">
    <source>
        <dbReference type="ARBA" id="ARBA00022801"/>
    </source>
</evidence>
<dbReference type="InterPro" id="IPR020630">
    <property type="entry name" value="THF_DH/CycHdrlase_cat_dom"/>
</dbReference>
<keyword evidence="16" id="KW-1185">Reference proteome</keyword>
<dbReference type="FunFam" id="3.40.50.10860:FF:000001">
    <property type="entry name" value="Bifunctional protein FolD"/>
    <property type="match status" value="1"/>
</dbReference>
<dbReference type="EC" id="1.5.1.5" evidence="12"/>
<dbReference type="InterPro" id="IPR036291">
    <property type="entry name" value="NAD(P)-bd_dom_sf"/>
</dbReference>
<dbReference type="GO" id="GO:0006164">
    <property type="term" value="P:purine nucleotide biosynthetic process"/>
    <property type="evidence" value="ECO:0007669"/>
    <property type="project" value="UniProtKB-KW"/>
</dbReference>
<sequence>MSTTIMYGNTLAKKMSAELKKEVEQLHDVDIYPTLTVLIIGDNPASKTYVRMKQKACEKIGIQSNVVELQDDISESELLGKINQLNQDPTVHGILVQLPLPQHINEKKVLEYIHPQKDVDGFHPINVGRLAIGHDALIPCTPIGIIKLLESYNVDIQGKHAVIIGRSNIVGKPIGQLLLNQNATVTYTHSKTNNLSHMTRQADILIVAVGKAQFISEDDIKEGAVIVDVGNTFLENGKVVGDVDFESVKEKANKITPVPKGVGPMTITMLLHNTIKAARNTV</sequence>
<dbReference type="NCBIfam" id="NF008058">
    <property type="entry name" value="PRK10792.1"/>
    <property type="match status" value="1"/>
</dbReference>
<dbReference type="RefSeq" id="WP_093856052.1">
    <property type="nucleotide sequence ID" value="NZ_BJVZ01000011.1"/>
</dbReference>
<keyword evidence="7 12" id="KW-0560">Oxidoreductase</keyword>
<evidence type="ECO:0000256" key="7">
    <source>
        <dbReference type="ARBA" id="ARBA00023002"/>
    </source>
</evidence>
<dbReference type="CDD" id="cd01080">
    <property type="entry name" value="NAD_bind_m-THF_DH_Cyclohyd"/>
    <property type="match status" value="1"/>
</dbReference>
<dbReference type="Proteomes" id="UP000199334">
    <property type="component" value="Unassembled WGS sequence"/>
</dbReference>
<evidence type="ECO:0000313" key="15">
    <source>
        <dbReference type="EMBL" id="SDN17140.1"/>
    </source>
</evidence>
<accession>A0A1G9Z727</accession>
<dbReference type="EC" id="3.5.4.9" evidence="12"/>
<proteinExistence type="inferred from homology"/>
<name>A0A1G9Z727_9BACI</name>
<evidence type="ECO:0000256" key="9">
    <source>
        <dbReference type="ARBA" id="ARBA00023167"/>
    </source>
</evidence>
<comment type="function">
    <text evidence="12">Catalyzes the oxidation of 5,10-methylenetetrahydrofolate to 5,10-methenyltetrahydrofolate and then the hydrolysis of 5,10-methenyltetrahydrofolate to 10-formyltetrahydrofolate.</text>
</comment>
<organism evidence="15 16">
    <name type="scientific">Tenuibacillus multivorans</name>
    <dbReference type="NCBI Taxonomy" id="237069"/>
    <lineage>
        <taxon>Bacteria</taxon>
        <taxon>Bacillati</taxon>
        <taxon>Bacillota</taxon>
        <taxon>Bacilli</taxon>
        <taxon>Bacillales</taxon>
        <taxon>Bacillaceae</taxon>
        <taxon>Tenuibacillus</taxon>
    </lineage>
</organism>
<comment type="similarity">
    <text evidence="12">Belongs to the tetrahydrofolate dehydrogenase/cyclohydrolase family.</text>
</comment>
<dbReference type="STRING" id="237069.SAMN05216498_1568"/>
<dbReference type="InterPro" id="IPR000672">
    <property type="entry name" value="THF_DH/CycHdrlase"/>
</dbReference>
<evidence type="ECO:0000256" key="1">
    <source>
        <dbReference type="ARBA" id="ARBA00004777"/>
    </source>
</evidence>
<dbReference type="AlphaFoldDB" id="A0A1G9Z727"/>
<dbReference type="PANTHER" id="PTHR48099">
    <property type="entry name" value="C-1-TETRAHYDROFOLATE SYNTHASE, CYTOPLASMIC-RELATED"/>
    <property type="match status" value="1"/>
</dbReference>
<keyword evidence="9 12" id="KW-0486">Methionine biosynthesis</keyword>
<keyword evidence="5 12" id="KW-0378">Hydrolase</keyword>
<feature type="binding site" evidence="12">
    <location>
        <begin position="165"/>
        <end position="167"/>
    </location>
    <ligand>
        <name>NADP(+)</name>
        <dbReference type="ChEBI" id="CHEBI:58349"/>
    </ligand>
</feature>
<feature type="domain" description="Tetrahydrofolate dehydrogenase/cyclohydrolase NAD(P)-binding" evidence="14">
    <location>
        <begin position="139"/>
        <end position="280"/>
    </location>
</feature>
<dbReference type="InterPro" id="IPR020631">
    <property type="entry name" value="THF_DH/CycHdrlase_NAD-bd_dom"/>
</dbReference>
<comment type="pathway">
    <text evidence="1 12">One-carbon metabolism; tetrahydrofolate interconversion.</text>
</comment>
<evidence type="ECO:0000256" key="6">
    <source>
        <dbReference type="ARBA" id="ARBA00022857"/>
    </source>
</evidence>
<comment type="caution">
    <text evidence="12">Lacks conserved residue(s) required for the propagation of feature annotation.</text>
</comment>
<dbReference type="FunFam" id="3.40.50.720:FF:000094">
    <property type="entry name" value="Bifunctional protein FolD"/>
    <property type="match status" value="1"/>
</dbReference>
<evidence type="ECO:0000256" key="4">
    <source>
        <dbReference type="ARBA" id="ARBA00022755"/>
    </source>
</evidence>
<dbReference type="SUPFAM" id="SSF53223">
    <property type="entry name" value="Aminoacid dehydrogenase-like, N-terminal domain"/>
    <property type="match status" value="1"/>
</dbReference>
<dbReference type="InterPro" id="IPR046346">
    <property type="entry name" value="Aminoacid_DH-like_N_sf"/>
</dbReference>
<evidence type="ECO:0000256" key="8">
    <source>
        <dbReference type="ARBA" id="ARBA00023102"/>
    </source>
</evidence>
<keyword evidence="2 12" id="KW-0554">One-carbon metabolism</keyword>
<keyword evidence="4 12" id="KW-0658">Purine biosynthesis</keyword>
<dbReference type="PANTHER" id="PTHR48099:SF5">
    <property type="entry name" value="C-1-TETRAHYDROFOLATE SYNTHASE, CYTOPLASMIC"/>
    <property type="match status" value="1"/>
</dbReference>
<dbReference type="EMBL" id="FNIG01000003">
    <property type="protein sequence ID" value="SDN17140.1"/>
    <property type="molecule type" value="Genomic_DNA"/>
</dbReference>
<dbReference type="PROSITE" id="PS00766">
    <property type="entry name" value="THF_DHG_CYH_1"/>
    <property type="match status" value="1"/>
</dbReference>
<dbReference type="Pfam" id="PF00763">
    <property type="entry name" value="THF_DHG_CYH"/>
    <property type="match status" value="1"/>
</dbReference>
<dbReference type="SUPFAM" id="SSF51735">
    <property type="entry name" value="NAD(P)-binding Rossmann-fold domains"/>
    <property type="match status" value="1"/>
</dbReference>
<feature type="domain" description="Tetrahydrofolate dehydrogenase/cyclohydrolase catalytic" evidence="13">
    <location>
        <begin position="7"/>
        <end position="120"/>
    </location>
</feature>
<dbReference type="Gene3D" id="3.40.50.10860">
    <property type="entry name" value="Leucine Dehydrogenase, chain A, domain 1"/>
    <property type="match status" value="1"/>
</dbReference>